<name>A0A3P7NNB5_DIBLA</name>
<feature type="region of interest" description="Disordered" evidence="1">
    <location>
        <begin position="139"/>
        <end position="173"/>
    </location>
</feature>
<dbReference type="EMBL" id="UYRU01047975">
    <property type="protein sequence ID" value="VDN09872.1"/>
    <property type="molecule type" value="Genomic_DNA"/>
</dbReference>
<sequence>MKPEGPLPRQEISGVYEIWCSCGQSIYVGDTGRVLNTRIAEDTAAVWRNDANSQVATYSTRPGHTFRFHEAETLAIGDNRMSREIIESWFTVSQSINKCNDLPNPYSVLSLNSAKTSRHLGNAQATAKFYAKTEEPDGRAIITPNSTTRDVCSAGQGPHSSQRASNAQEGNYR</sequence>
<dbReference type="AlphaFoldDB" id="A0A3P7NNB5"/>
<organism evidence="2 3">
    <name type="scientific">Dibothriocephalus latus</name>
    <name type="common">Fish tapeworm</name>
    <name type="synonym">Diphyllobothrium latum</name>
    <dbReference type="NCBI Taxonomy" id="60516"/>
    <lineage>
        <taxon>Eukaryota</taxon>
        <taxon>Metazoa</taxon>
        <taxon>Spiralia</taxon>
        <taxon>Lophotrochozoa</taxon>
        <taxon>Platyhelminthes</taxon>
        <taxon>Cestoda</taxon>
        <taxon>Eucestoda</taxon>
        <taxon>Diphyllobothriidea</taxon>
        <taxon>Diphyllobothriidae</taxon>
        <taxon>Dibothriocephalus</taxon>
    </lineage>
</organism>
<dbReference type="Proteomes" id="UP000281553">
    <property type="component" value="Unassembled WGS sequence"/>
</dbReference>
<evidence type="ECO:0000256" key="1">
    <source>
        <dbReference type="SAM" id="MobiDB-lite"/>
    </source>
</evidence>
<dbReference type="OrthoDB" id="8963429at2759"/>
<protein>
    <recommendedName>
        <fullName evidence="4">GIY-YIG domain-containing protein</fullName>
    </recommendedName>
</protein>
<reference evidence="2 3" key="1">
    <citation type="submission" date="2018-11" db="EMBL/GenBank/DDBJ databases">
        <authorList>
            <consortium name="Pathogen Informatics"/>
        </authorList>
    </citation>
    <scope>NUCLEOTIDE SEQUENCE [LARGE SCALE GENOMIC DNA]</scope>
</reference>
<evidence type="ECO:0000313" key="3">
    <source>
        <dbReference type="Proteomes" id="UP000281553"/>
    </source>
</evidence>
<gene>
    <name evidence="2" type="ORF">DILT_LOCUS5703</name>
</gene>
<evidence type="ECO:0008006" key="4">
    <source>
        <dbReference type="Google" id="ProtNLM"/>
    </source>
</evidence>
<accession>A0A3P7NNB5</accession>
<keyword evidence="3" id="KW-1185">Reference proteome</keyword>
<feature type="compositionally biased region" description="Polar residues" evidence="1">
    <location>
        <begin position="158"/>
        <end position="173"/>
    </location>
</feature>
<evidence type="ECO:0000313" key="2">
    <source>
        <dbReference type="EMBL" id="VDN09872.1"/>
    </source>
</evidence>
<proteinExistence type="predicted"/>